<sequence length="317" mass="35038">MRKVLIYGSGAVGIGIGAALYDAGWQVDFSGSKRTTEAIRKNGVKRIGIFKEVEAAAGTVGAYEKLENIESAAYDYILVCNKTIVNKQAAENLYENRHILKETGAIVIFQNGWGTDSEFIKRFGNAKVFSARIITGFARPELNISEVTVHSSPVLIGSLYGLGHDSVKALSEAIDKGGIPCQVTDEVNKALWAKMLYNCTLNPLGAVLGVSYGKLTESEDSIFIMDRIIEEIFAVIRASGHETYWSSAEDYKKEFYGSLVPNTYNHRSSTLQDIEKKIKTEIDTLTGSIVKLGQEFNVPVPYNTMIYHMVKTKESFF</sequence>
<evidence type="ECO:0000256" key="4">
    <source>
        <dbReference type="RuleBase" id="RU362068"/>
    </source>
</evidence>
<name>A0A1V4J035_9CLOT</name>
<dbReference type="SUPFAM" id="SSF48179">
    <property type="entry name" value="6-phosphogluconate dehydrogenase C-terminal domain-like"/>
    <property type="match status" value="1"/>
</dbReference>
<comment type="similarity">
    <text evidence="1 4">Belongs to the ketopantoate reductase family.</text>
</comment>
<comment type="function">
    <text evidence="4">Catalyzes the NADPH-dependent reduction of ketopantoate into pantoic acid.</text>
</comment>
<evidence type="ECO:0000259" key="6">
    <source>
        <dbReference type="Pfam" id="PF08546"/>
    </source>
</evidence>
<dbReference type="GO" id="GO:0005737">
    <property type="term" value="C:cytoplasm"/>
    <property type="evidence" value="ECO:0007669"/>
    <property type="project" value="TreeGrafter"/>
</dbReference>
<dbReference type="InterPro" id="IPR013332">
    <property type="entry name" value="KPR_N"/>
</dbReference>
<proteinExistence type="inferred from homology"/>
<dbReference type="STRING" id="1450648.CLORY_00270"/>
<dbReference type="InterPro" id="IPR051402">
    <property type="entry name" value="KPR-Related"/>
</dbReference>
<dbReference type="SUPFAM" id="SSF51735">
    <property type="entry name" value="NAD(P)-binding Rossmann-fold domains"/>
    <property type="match status" value="1"/>
</dbReference>
<evidence type="ECO:0000313" key="8">
    <source>
        <dbReference type="Proteomes" id="UP000190080"/>
    </source>
</evidence>
<keyword evidence="8" id="KW-1185">Reference proteome</keyword>
<dbReference type="Pfam" id="PF08546">
    <property type="entry name" value="ApbA_C"/>
    <property type="match status" value="1"/>
</dbReference>
<dbReference type="NCBIfam" id="TIGR00745">
    <property type="entry name" value="apbA_panE"/>
    <property type="match status" value="1"/>
</dbReference>
<dbReference type="PANTHER" id="PTHR21708:SF26">
    <property type="entry name" value="2-DEHYDROPANTOATE 2-REDUCTASE"/>
    <property type="match status" value="1"/>
</dbReference>
<evidence type="ECO:0000256" key="3">
    <source>
        <dbReference type="ARBA" id="ARBA00023002"/>
    </source>
</evidence>
<dbReference type="Pfam" id="PF02558">
    <property type="entry name" value="ApbA"/>
    <property type="match status" value="1"/>
</dbReference>
<accession>A0A1V4J035</accession>
<reference evidence="7 8" key="1">
    <citation type="submission" date="2017-03" db="EMBL/GenBank/DDBJ databases">
        <title>Genome sequence of Clostridium oryzae DSM 28571.</title>
        <authorList>
            <person name="Poehlein A."/>
            <person name="Daniel R."/>
        </authorList>
    </citation>
    <scope>NUCLEOTIDE SEQUENCE [LARGE SCALE GENOMIC DNA]</scope>
    <source>
        <strain evidence="7 8">DSM 28571</strain>
    </source>
</reference>
<dbReference type="InterPro" id="IPR008927">
    <property type="entry name" value="6-PGluconate_DH-like_C_sf"/>
</dbReference>
<dbReference type="EMBL" id="MZGV01000001">
    <property type="protein sequence ID" value="OPJ65027.1"/>
    <property type="molecule type" value="Genomic_DNA"/>
</dbReference>
<evidence type="ECO:0000256" key="1">
    <source>
        <dbReference type="ARBA" id="ARBA00007870"/>
    </source>
</evidence>
<dbReference type="Proteomes" id="UP000190080">
    <property type="component" value="Unassembled WGS sequence"/>
</dbReference>
<feature type="domain" description="Ketopantoate reductase C-terminal" evidence="6">
    <location>
        <begin position="187"/>
        <end position="314"/>
    </location>
</feature>
<organism evidence="7 8">
    <name type="scientific">Clostridium oryzae</name>
    <dbReference type="NCBI Taxonomy" id="1450648"/>
    <lineage>
        <taxon>Bacteria</taxon>
        <taxon>Bacillati</taxon>
        <taxon>Bacillota</taxon>
        <taxon>Clostridia</taxon>
        <taxon>Eubacteriales</taxon>
        <taxon>Clostridiaceae</taxon>
        <taxon>Clostridium</taxon>
    </lineage>
</organism>
<dbReference type="EC" id="1.1.1.169" evidence="4"/>
<dbReference type="AlphaFoldDB" id="A0A1V4J035"/>
<gene>
    <name evidence="7" type="primary">panE</name>
    <name evidence="7" type="ORF">CLORY_00270</name>
</gene>
<dbReference type="GO" id="GO:0015940">
    <property type="term" value="P:pantothenate biosynthetic process"/>
    <property type="evidence" value="ECO:0007669"/>
    <property type="project" value="UniProtKB-UniPathway"/>
</dbReference>
<dbReference type="InterPro" id="IPR013752">
    <property type="entry name" value="KPA_reductase"/>
</dbReference>
<comment type="caution">
    <text evidence="7">The sequence shown here is derived from an EMBL/GenBank/DDBJ whole genome shotgun (WGS) entry which is preliminary data.</text>
</comment>
<dbReference type="InterPro" id="IPR003710">
    <property type="entry name" value="ApbA"/>
</dbReference>
<dbReference type="Gene3D" id="3.40.50.720">
    <property type="entry name" value="NAD(P)-binding Rossmann-like Domain"/>
    <property type="match status" value="1"/>
</dbReference>
<feature type="domain" description="Ketopantoate reductase N-terminal" evidence="5">
    <location>
        <begin position="4"/>
        <end position="144"/>
    </location>
</feature>
<dbReference type="GO" id="GO:0008677">
    <property type="term" value="F:2-dehydropantoate 2-reductase activity"/>
    <property type="evidence" value="ECO:0007669"/>
    <property type="project" value="UniProtKB-EC"/>
</dbReference>
<dbReference type="InterPro" id="IPR013328">
    <property type="entry name" value="6PGD_dom2"/>
</dbReference>
<comment type="catalytic activity">
    <reaction evidence="4">
        <text>(R)-pantoate + NADP(+) = 2-dehydropantoate + NADPH + H(+)</text>
        <dbReference type="Rhea" id="RHEA:16233"/>
        <dbReference type="ChEBI" id="CHEBI:11561"/>
        <dbReference type="ChEBI" id="CHEBI:15378"/>
        <dbReference type="ChEBI" id="CHEBI:15980"/>
        <dbReference type="ChEBI" id="CHEBI:57783"/>
        <dbReference type="ChEBI" id="CHEBI:58349"/>
        <dbReference type="EC" id="1.1.1.169"/>
    </reaction>
</comment>
<dbReference type="OrthoDB" id="9793586at2"/>
<dbReference type="PANTHER" id="PTHR21708">
    <property type="entry name" value="PROBABLE 2-DEHYDROPANTOATE 2-REDUCTASE"/>
    <property type="match status" value="1"/>
</dbReference>
<comment type="pathway">
    <text evidence="4">Cofactor biosynthesis; (R)-pantothenate biosynthesis; (R)-pantoate from 3-methyl-2-oxobutanoate: step 2/2.</text>
</comment>
<protein>
    <recommendedName>
        <fullName evidence="4">2-dehydropantoate 2-reductase</fullName>
        <ecNumber evidence="4">1.1.1.169</ecNumber>
    </recommendedName>
    <alternativeName>
        <fullName evidence="4">Ketopantoate reductase</fullName>
    </alternativeName>
</protein>
<evidence type="ECO:0000259" key="5">
    <source>
        <dbReference type="Pfam" id="PF02558"/>
    </source>
</evidence>
<dbReference type="Gene3D" id="1.10.1040.10">
    <property type="entry name" value="N-(1-d-carboxylethyl)-l-norvaline Dehydrogenase, domain 2"/>
    <property type="match status" value="1"/>
</dbReference>
<keyword evidence="2 4" id="KW-0521">NADP</keyword>
<keyword evidence="4" id="KW-0566">Pantothenate biosynthesis</keyword>
<evidence type="ECO:0000256" key="2">
    <source>
        <dbReference type="ARBA" id="ARBA00022857"/>
    </source>
</evidence>
<dbReference type="UniPathway" id="UPA00028">
    <property type="reaction ID" value="UER00004"/>
</dbReference>
<dbReference type="InterPro" id="IPR036291">
    <property type="entry name" value="NAD(P)-bd_dom_sf"/>
</dbReference>
<evidence type="ECO:0000313" key="7">
    <source>
        <dbReference type="EMBL" id="OPJ65027.1"/>
    </source>
</evidence>
<dbReference type="RefSeq" id="WP_079421553.1">
    <property type="nucleotide sequence ID" value="NZ_MZGV01000001.1"/>
</dbReference>
<keyword evidence="3 4" id="KW-0560">Oxidoreductase</keyword>